<dbReference type="EMBL" id="JARVLH010000001">
    <property type="protein sequence ID" value="MEX5284141.1"/>
    <property type="molecule type" value="Genomic_DNA"/>
</dbReference>
<feature type="transmembrane region" description="Helical" evidence="2">
    <location>
        <begin position="6"/>
        <end position="30"/>
    </location>
</feature>
<accession>A0ABV3X1S8</accession>
<dbReference type="InterPro" id="IPR006143">
    <property type="entry name" value="RND_pump_MFP"/>
</dbReference>
<evidence type="ECO:0000256" key="1">
    <source>
        <dbReference type="ARBA" id="ARBA00009477"/>
    </source>
</evidence>
<dbReference type="RefSeq" id="WP_368845873.1">
    <property type="nucleotide sequence ID" value="NZ_CP194411.1"/>
</dbReference>
<organism evidence="5 6">
    <name type="scientific">Selenomonas sputigena</name>
    <dbReference type="NCBI Taxonomy" id="69823"/>
    <lineage>
        <taxon>Bacteria</taxon>
        <taxon>Bacillati</taxon>
        <taxon>Bacillota</taxon>
        <taxon>Negativicutes</taxon>
        <taxon>Selenomonadales</taxon>
        <taxon>Selenomonadaceae</taxon>
        <taxon>Selenomonas</taxon>
    </lineage>
</organism>
<dbReference type="Pfam" id="PF25967">
    <property type="entry name" value="RND-MFP_C"/>
    <property type="match status" value="1"/>
</dbReference>
<evidence type="ECO:0000259" key="4">
    <source>
        <dbReference type="Pfam" id="PF25973"/>
    </source>
</evidence>
<comment type="similarity">
    <text evidence="1">Belongs to the membrane fusion protein (MFP) (TC 8.A.1) family.</text>
</comment>
<dbReference type="Gene3D" id="2.40.50.100">
    <property type="match status" value="1"/>
</dbReference>
<dbReference type="Pfam" id="PF25973">
    <property type="entry name" value="BSH_CzcB"/>
    <property type="match status" value="1"/>
</dbReference>
<evidence type="ECO:0000313" key="5">
    <source>
        <dbReference type="EMBL" id="MEX5284141.1"/>
    </source>
</evidence>
<dbReference type="InterPro" id="IPR058647">
    <property type="entry name" value="BSH_CzcB-like"/>
</dbReference>
<evidence type="ECO:0000259" key="3">
    <source>
        <dbReference type="Pfam" id="PF25967"/>
    </source>
</evidence>
<dbReference type="InterPro" id="IPR058627">
    <property type="entry name" value="MdtA-like_C"/>
</dbReference>
<keyword evidence="2" id="KW-0812">Transmembrane</keyword>
<feature type="domain" description="Multidrug resistance protein MdtA-like C-terminal permuted SH3" evidence="3">
    <location>
        <begin position="318"/>
        <end position="376"/>
    </location>
</feature>
<sequence length="394" mass="43579">MDEHRYLKVMMGIVIAFVLLMVGYGVFINAAGRRHIEKMEDAQRLLLPAVRASYRQMHVALDDVGLTTRPAWTVDVNAQYEGVVETLFVKEGDHVKAGTVLATISNPALHAQLASAEASIEEARAMLAYDERVARRYELLLEQDATSRQEYENAAAKRDASKAQLANRVAQRDMVRVSLDKMVVRAPQDALVIHISRRSGDYIRPGESLLLLADTSILHGSVFMAHKNVRELLKHGEAFLLEIPLHSLLHKVYPISGSREESALKPNEFPVRIASIQPDPSVEADVHELLLEIDNEAGYIDPTYYNKVKIIARNTTEALAIPKKAVHKDSPDVGPYVYCMDADECLKVKEIRIGLVDDDFVEVEDGLAPGDLVITAAVGADALGRKVEVQEDGG</sequence>
<keyword evidence="6" id="KW-1185">Reference proteome</keyword>
<dbReference type="NCBIfam" id="TIGR01730">
    <property type="entry name" value="RND_mfp"/>
    <property type="match status" value="1"/>
</dbReference>
<evidence type="ECO:0000313" key="6">
    <source>
        <dbReference type="Proteomes" id="UP001559623"/>
    </source>
</evidence>
<keyword evidence="2" id="KW-0472">Membrane</keyword>
<dbReference type="SUPFAM" id="SSF111369">
    <property type="entry name" value="HlyD-like secretion proteins"/>
    <property type="match status" value="1"/>
</dbReference>
<dbReference type="PANTHER" id="PTHR30469">
    <property type="entry name" value="MULTIDRUG RESISTANCE PROTEIN MDTA"/>
    <property type="match status" value="1"/>
</dbReference>
<feature type="domain" description="CzcB-like barrel-sandwich hybrid" evidence="4">
    <location>
        <begin position="73"/>
        <end position="214"/>
    </location>
</feature>
<name>A0ABV3X1S8_9FIRM</name>
<comment type="caution">
    <text evidence="5">The sequence shown here is derived from an EMBL/GenBank/DDBJ whole genome shotgun (WGS) entry which is preliminary data.</text>
</comment>
<dbReference type="PANTHER" id="PTHR30469:SF15">
    <property type="entry name" value="HLYD FAMILY OF SECRETION PROTEINS"/>
    <property type="match status" value="1"/>
</dbReference>
<dbReference type="Proteomes" id="UP001559623">
    <property type="component" value="Unassembled WGS sequence"/>
</dbReference>
<evidence type="ECO:0000256" key="2">
    <source>
        <dbReference type="SAM" id="Phobius"/>
    </source>
</evidence>
<keyword evidence="2" id="KW-1133">Transmembrane helix</keyword>
<reference evidence="5 6" key="1">
    <citation type="submission" date="2023-04" db="EMBL/GenBank/DDBJ databases">
        <title>Genome Sequence of Selenomonas sputigena ATCC 33150.</title>
        <authorList>
            <person name="Miller D.P."/>
            <person name="Anvari S."/>
            <person name="Polson S.W."/>
            <person name="Macdonald M."/>
            <person name="Mcdowell J.V."/>
        </authorList>
    </citation>
    <scope>NUCLEOTIDE SEQUENCE [LARGE SCALE GENOMIC DNA]</scope>
    <source>
        <strain evidence="5 6">ATCC 33150</strain>
    </source>
</reference>
<protein>
    <submittedName>
        <fullName evidence="5">Efflux RND transporter periplasmic adaptor subunit</fullName>
    </submittedName>
</protein>
<dbReference type="Gene3D" id="1.10.287.470">
    <property type="entry name" value="Helix hairpin bin"/>
    <property type="match status" value="1"/>
</dbReference>
<dbReference type="Gene3D" id="2.40.420.20">
    <property type="match status" value="1"/>
</dbReference>
<proteinExistence type="inferred from homology"/>
<gene>
    <name evidence="5" type="ORF">QCO44_00565</name>
</gene>